<dbReference type="Pfam" id="PF10067">
    <property type="entry name" value="DUF2306"/>
    <property type="match status" value="1"/>
</dbReference>
<keyword evidence="4" id="KW-1185">Reference proteome</keyword>
<dbReference type="KEGG" id="sna:Snas_0852"/>
<accession>D3Q858</accession>
<feature type="transmembrane region" description="Helical" evidence="2">
    <location>
        <begin position="199"/>
        <end position="219"/>
    </location>
</feature>
<evidence type="ECO:0000313" key="3">
    <source>
        <dbReference type="EMBL" id="ADD40563.1"/>
    </source>
</evidence>
<feature type="region of interest" description="Disordered" evidence="1">
    <location>
        <begin position="223"/>
        <end position="260"/>
    </location>
</feature>
<feature type="transmembrane region" description="Helical" evidence="2">
    <location>
        <begin position="94"/>
        <end position="115"/>
    </location>
</feature>
<dbReference type="RefSeq" id="WP_013016134.1">
    <property type="nucleotide sequence ID" value="NC_013947.1"/>
</dbReference>
<evidence type="ECO:0000256" key="2">
    <source>
        <dbReference type="SAM" id="Phobius"/>
    </source>
</evidence>
<organism evidence="3 4">
    <name type="scientific">Stackebrandtia nassauensis (strain DSM 44728 / CIP 108903 / NRRL B-16338 / NBRC 102104 / LLR-40K-21)</name>
    <dbReference type="NCBI Taxonomy" id="446470"/>
    <lineage>
        <taxon>Bacteria</taxon>
        <taxon>Bacillati</taxon>
        <taxon>Actinomycetota</taxon>
        <taxon>Actinomycetes</taxon>
        <taxon>Glycomycetales</taxon>
        <taxon>Glycomycetaceae</taxon>
        <taxon>Stackebrandtia</taxon>
    </lineage>
</organism>
<dbReference type="Proteomes" id="UP000000844">
    <property type="component" value="Chromosome"/>
</dbReference>
<dbReference type="HOGENOM" id="CLU_078522_1_0_11"/>
<keyword evidence="2" id="KW-0472">Membrane</keyword>
<evidence type="ECO:0008006" key="5">
    <source>
        <dbReference type="Google" id="ProtNLM"/>
    </source>
</evidence>
<feature type="compositionally biased region" description="Basic residues" evidence="1">
    <location>
        <begin position="223"/>
        <end position="232"/>
    </location>
</feature>
<keyword evidence="2" id="KW-1133">Transmembrane helix</keyword>
<dbReference type="EMBL" id="CP001778">
    <property type="protein sequence ID" value="ADD40563.1"/>
    <property type="molecule type" value="Genomic_DNA"/>
</dbReference>
<feature type="transmembrane region" description="Helical" evidence="2">
    <location>
        <begin position="58"/>
        <end position="82"/>
    </location>
</feature>
<sequence>MTAPTNRRPRVAWWRRPWVIPLGLGTVAFLAFSLPPYLSYDPAQTRVPAPPGFPEYYWILHTHIMFGTIALVTCCLQVWPWLRQRHPKIHRTSGRLYVLAGVLPSGLLALPVAIFSLSGPSAQTSSVLQALLWLGATIAGFRAARARRFREHRRWMVRSFALTTSIVVSRIWLVAVDAALKPTLETGFDGNELFFDQTVGGIAAWLSWVVNLLLAEWWLSRKPKRGGGRRPAPRTEGIGGAGSGGGEPKSAEVSLAAKVD</sequence>
<keyword evidence="2" id="KW-0812">Transmembrane</keyword>
<feature type="transmembrane region" description="Helical" evidence="2">
    <location>
        <begin position="18"/>
        <end position="38"/>
    </location>
</feature>
<dbReference type="AlphaFoldDB" id="D3Q858"/>
<feature type="transmembrane region" description="Helical" evidence="2">
    <location>
        <begin position="127"/>
        <end position="144"/>
    </location>
</feature>
<gene>
    <name evidence="3" type="ordered locus">Snas_0852</name>
</gene>
<feature type="transmembrane region" description="Helical" evidence="2">
    <location>
        <begin position="156"/>
        <end position="179"/>
    </location>
</feature>
<dbReference type="STRING" id="446470.Snas_0852"/>
<proteinExistence type="predicted"/>
<name>D3Q858_STANL</name>
<dbReference type="OrthoDB" id="4698148at2"/>
<dbReference type="InterPro" id="IPR018750">
    <property type="entry name" value="DUF2306_membrane"/>
</dbReference>
<dbReference type="eggNOG" id="COG5395">
    <property type="taxonomic scope" value="Bacteria"/>
</dbReference>
<reference evidence="3 4" key="1">
    <citation type="journal article" date="2009" name="Stand. Genomic Sci.">
        <title>Complete genome sequence of Stackebrandtia nassauensis type strain (LLR-40K-21).</title>
        <authorList>
            <person name="Munk C."/>
            <person name="Lapidus A."/>
            <person name="Copeland A."/>
            <person name="Jando M."/>
            <person name="Mayilraj S."/>
            <person name="Glavina Del Rio T."/>
            <person name="Nolan M."/>
            <person name="Chen F."/>
            <person name="Lucas S."/>
            <person name="Tice H."/>
            <person name="Cheng J.F."/>
            <person name="Han C."/>
            <person name="Detter J.C."/>
            <person name="Bruce D."/>
            <person name="Goodwin L."/>
            <person name="Chain P."/>
            <person name="Pitluck S."/>
            <person name="Goker M."/>
            <person name="Ovchinikova G."/>
            <person name="Pati A."/>
            <person name="Ivanova N."/>
            <person name="Mavromatis K."/>
            <person name="Chen A."/>
            <person name="Palaniappan K."/>
            <person name="Land M."/>
            <person name="Hauser L."/>
            <person name="Chang Y.J."/>
            <person name="Jeffries C.D."/>
            <person name="Bristow J."/>
            <person name="Eisen J.A."/>
            <person name="Markowitz V."/>
            <person name="Hugenholtz P."/>
            <person name="Kyrpides N.C."/>
            <person name="Klenk H.P."/>
        </authorList>
    </citation>
    <scope>NUCLEOTIDE SEQUENCE [LARGE SCALE GENOMIC DNA]</scope>
    <source>
        <strain evidence="4">DSM 44728 / CIP 108903 / NRRL B-16338 / NBRC 102104 / LLR-40K-21</strain>
    </source>
</reference>
<protein>
    <recommendedName>
        <fullName evidence="5">DUF2306 domain-containing protein</fullName>
    </recommendedName>
</protein>
<evidence type="ECO:0000256" key="1">
    <source>
        <dbReference type="SAM" id="MobiDB-lite"/>
    </source>
</evidence>
<evidence type="ECO:0000313" key="4">
    <source>
        <dbReference type="Proteomes" id="UP000000844"/>
    </source>
</evidence>
<feature type="compositionally biased region" description="Gly residues" evidence="1">
    <location>
        <begin position="237"/>
        <end position="247"/>
    </location>
</feature>